<gene>
    <name evidence="1" type="ORF">IQ249_15365</name>
</gene>
<dbReference type="EMBL" id="JADEWZ010000022">
    <property type="protein sequence ID" value="MBE9117279.1"/>
    <property type="molecule type" value="Genomic_DNA"/>
</dbReference>
<keyword evidence="2" id="KW-1185">Reference proteome</keyword>
<name>A0A8J7DXP0_9CYAN</name>
<evidence type="ECO:0000313" key="1">
    <source>
        <dbReference type="EMBL" id="MBE9117279.1"/>
    </source>
</evidence>
<accession>A0A8J7DXP0</accession>
<dbReference type="RefSeq" id="WP_194030366.1">
    <property type="nucleotide sequence ID" value="NZ_JADEWZ010000022.1"/>
</dbReference>
<protein>
    <submittedName>
        <fullName evidence="1">Uncharacterized protein</fullName>
    </submittedName>
</protein>
<organism evidence="1 2">
    <name type="scientific">Lusitaniella coriacea LEGE 07157</name>
    <dbReference type="NCBI Taxonomy" id="945747"/>
    <lineage>
        <taxon>Bacteria</taxon>
        <taxon>Bacillati</taxon>
        <taxon>Cyanobacteriota</taxon>
        <taxon>Cyanophyceae</taxon>
        <taxon>Spirulinales</taxon>
        <taxon>Lusitaniellaceae</taxon>
        <taxon>Lusitaniella</taxon>
    </lineage>
</organism>
<evidence type="ECO:0000313" key="2">
    <source>
        <dbReference type="Proteomes" id="UP000654482"/>
    </source>
</evidence>
<dbReference type="AlphaFoldDB" id="A0A8J7DXP0"/>
<reference evidence="1" key="1">
    <citation type="submission" date="2020-10" db="EMBL/GenBank/DDBJ databases">
        <authorList>
            <person name="Castelo-Branco R."/>
            <person name="Eusebio N."/>
            <person name="Adriana R."/>
            <person name="Vieira A."/>
            <person name="Brugerolle De Fraissinette N."/>
            <person name="Rezende De Castro R."/>
            <person name="Schneider M.P."/>
            <person name="Vasconcelos V."/>
            <person name="Leao P.N."/>
        </authorList>
    </citation>
    <scope>NUCLEOTIDE SEQUENCE</scope>
    <source>
        <strain evidence="1">LEGE 07157</strain>
    </source>
</reference>
<dbReference type="Proteomes" id="UP000654482">
    <property type="component" value="Unassembled WGS sequence"/>
</dbReference>
<comment type="caution">
    <text evidence="1">The sequence shown here is derived from an EMBL/GenBank/DDBJ whole genome shotgun (WGS) entry which is preliminary data.</text>
</comment>
<proteinExistence type="predicted"/>
<sequence>MGTCRFIADTPVQFVRKVAIDYLRFGYVRYALREIPDTKDPEMVDAKLLNCYDITTCATRRARRRHKGFANVVFVRYQRSFVLLATLGTHRLFDPLASYDFRTVPLHFHDYSIGVRRGVPCVRVRQTVWRDVEGRFAQLALKPKEVIERKINALPYARFPGVLRQKFALVCEINQRRKRAGLPFVVLPLPSSLPIAN</sequence>